<evidence type="ECO:0000313" key="4">
    <source>
        <dbReference type="EMBL" id="KAG7173836.1"/>
    </source>
</evidence>
<dbReference type="PROSITE" id="PS00108">
    <property type="entry name" value="PROTEIN_KINASE_ST"/>
    <property type="match status" value="1"/>
</dbReference>
<evidence type="ECO:0000313" key="5">
    <source>
        <dbReference type="Proteomes" id="UP000747542"/>
    </source>
</evidence>
<dbReference type="PANTHER" id="PTHR24346">
    <property type="entry name" value="MAP/MICROTUBULE AFFINITY-REGULATING KINASE"/>
    <property type="match status" value="1"/>
</dbReference>
<name>A0A8J5TC06_HOMAM</name>
<dbReference type="EMBL" id="JAHLQT010008770">
    <property type="protein sequence ID" value="KAG7173836.1"/>
    <property type="molecule type" value="Genomic_DNA"/>
</dbReference>
<dbReference type="GO" id="GO:0005737">
    <property type="term" value="C:cytoplasm"/>
    <property type="evidence" value="ECO:0007669"/>
    <property type="project" value="TreeGrafter"/>
</dbReference>
<keyword evidence="1" id="KW-0547">Nucleotide-binding</keyword>
<dbReference type="CDD" id="cd14014">
    <property type="entry name" value="STKc_PknB_like"/>
    <property type="match status" value="1"/>
</dbReference>
<dbReference type="InterPro" id="IPR000719">
    <property type="entry name" value="Prot_kinase_dom"/>
</dbReference>
<comment type="caution">
    <text evidence="4">The sequence shown here is derived from an EMBL/GenBank/DDBJ whole genome shotgun (WGS) entry which is preliminary data.</text>
</comment>
<dbReference type="OrthoDB" id="193931at2759"/>
<keyword evidence="2" id="KW-0067">ATP-binding</keyword>
<dbReference type="PROSITE" id="PS50011">
    <property type="entry name" value="PROTEIN_KINASE_DOM"/>
    <property type="match status" value="1"/>
</dbReference>
<accession>A0A8J5TC06</accession>
<evidence type="ECO:0000256" key="1">
    <source>
        <dbReference type="ARBA" id="ARBA00022741"/>
    </source>
</evidence>
<keyword evidence="5" id="KW-1185">Reference proteome</keyword>
<keyword evidence="4" id="KW-0808">Transferase</keyword>
<dbReference type="Pfam" id="PF00069">
    <property type="entry name" value="Pkinase"/>
    <property type="match status" value="1"/>
</dbReference>
<dbReference type="InterPro" id="IPR008271">
    <property type="entry name" value="Ser/Thr_kinase_AS"/>
</dbReference>
<dbReference type="GO" id="GO:0005524">
    <property type="term" value="F:ATP binding"/>
    <property type="evidence" value="ECO:0007669"/>
    <property type="project" value="UniProtKB-KW"/>
</dbReference>
<sequence>MVLVGHYHMGGVLGRGRFGWVSRATHQVVGYQVAVKHQPWAVDGVGCGGETGQHTGCLHVEETQWRAALENEAALLARISHPSVVALMEVMRGPSGLYVCLEDLGDTTLAALVIQHYEKKCCGLAEPIAAIIFNQVAAGLHHLHNQGILHRDVKPENIMIVPGKELVAPVAKLIDLGLAAAWDSSSPLTTAQTRAGTVSYMAPELTSSAHEYGPEIDVFSLGASLYFTLVGEVPFNEYTRNGRRGTTALFGLQLQHEDALDTLTPQAAAVLRAMLHTNPASRWTLPRVCGHSWFCKQNSISSIFIEYPDSQSGRKGTTDARDGMPDNNKLGKLSSHVKGLENEVSSISCCNLEFNYTKRCELSDESSDAESTGSCNNSVNTNDGRKQSFWINMQCVGHVSSLLQKDSEDVLHHLGHEPWGPVGGVYNLLLRTTPTNGHTCSKSYSI</sequence>
<reference evidence="4" key="1">
    <citation type="journal article" date="2021" name="Sci. Adv.">
        <title>The American lobster genome reveals insights on longevity, neural, and immune adaptations.</title>
        <authorList>
            <person name="Polinski J.M."/>
            <person name="Zimin A.V."/>
            <person name="Clark K.F."/>
            <person name="Kohn A.B."/>
            <person name="Sadowski N."/>
            <person name="Timp W."/>
            <person name="Ptitsyn A."/>
            <person name="Khanna P."/>
            <person name="Romanova D.Y."/>
            <person name="Williams P."/>
            <person name="Greenwood S.J."/>
            <person name="Moroz L.L."/>
            <person name="Walt D.R."/>
            <person name="Bodnar A.G."/>
        </authorList>
    </citation>
    <scope>NUCLEOTIDE SEQUENCE</scope>
    <source>
        <strain evidence="4">GMGI-L3</strain>
    </source>
</reference>
<proteinExistence type="predicted"/>
<keyword evidence="4" id="KW-0418">Kinase</keyword>
<evidence type="ECO:0000259" key="3">
    <source>
        <dbReference type="PROSITE" id="PS50011"/>
    </source>
</evidence>
<organism evidence="4 5">
    <name type="scientific">Homarus americanus</name>
    <name type="common">American lobster</name>
    <dbReference type="NCBI Taxonomy" id="6706"/>
    <lineage>
        <taxon>Eukaryota</taxon>
        <taxon>Metazoa</taxon>
        <taxon>Ecdysozoa</taxon>
        <taxon>Arthropoda</taxon>
        <taxon>Crustacea</taxon>
        <taxon>Multicrustacea</taxon>
        <taxon>Malacostraca</taxon>
        <taxon>Eumalacostraca</taxon>
        <taxon>Eucarida</taxon>
        <taxon>Decapoda</taxon>
        <taxon>Pleocyemata</taxon>
        <taxon>Astacidea</taxon>
        <taxon>Nephropoidea</taxon>
        <taxon>Nephropidae</taxon>
        <taxon>Homarus</taxon>
    </lineage>
</organism>
<gene>
    <name evidence="4" type="primary">aak-1-L</name>
    <name evidence="4" type="ORF">Hamer_G026142</name>
</gene>
<dbReference type="GO" id="GO:0035556">
    <property type="term" value="P:intracellular signal transduction"/>
    <property type="evidence" value="ECO:0007669"/>
    <property type="project" value="TreeGrafter"/>
</dbReference>
<dbReference type="GO" id="GO:0004674">
    <property type="term" value="F:protein serine/threonine kinase activity"/>
    <property type="evidence" value="ECO:0007669"/>
    <property type="project" value="TreeGrafter"/>
</dbReference>
<dbReference type="PANTHER" id="PTHR24346:SF75">
    <property type="entry name" value="AURORA KINASE"/>
    <property type="match status" value="1"/>
</dbReference>
<feature type="domain" description="Protein kinase" evidence="3">
    <location>
        <begin position="7"/>
        <end position="294"/>
    </location>
</feature>
<evidence type="ECO:0000256" key="2">
    <source>
        <dbReference type="ARBA" id="ARBA00022840"/>
    </source>
</evidence>
<dbReference type="Proteomes" id="UP000747542">
    <property type="component" value="Unassembled WGS sequence"/>
</dbReference>
<protein>
    <submittedName>
        <fullName evidence="4">5'-AMP-activated protein kinase catalytic subunit alpha-1-like</fullName>
    </submittedName>
</protein>
<dbReference type="AlphaFoldDB" id="A0A8J5TC06"/>
<dbReference type="SMART" id="SM00220">
    <property type="entry name" value="S_TKc"/>
    <property type="match status" value="1"/>
</dbReference>